<reference evidence="1" key="1">
    <citation type="submission" date="2023-10" db="EMBL/GenBank/DDBJ databases">
        <title>Surveillance and assessment of the effects of hospital wastewater treatment on clearance of pathogenic bacterial and antimicrobial resistance genes.</title>
        <authorList>
            <person name="Wu Y."/>
        </authorList>
    </citation>
    <scope>NUCLEOTIDE SEQUENCE</scope>
    <source>
        <strain evidence="1">23-M-SY-8</strain>
    </source>
</reference>
<dbReference type="AlphaFoldDB" id="A0AAE4MQS9"/>
<comment type="caution">
    <text evidence="1">The sequence shown here is derived from an EMBL/GenBank/DDBJ whole genome shotgun (WGS) entry which is preliminary data.</text>
</comment>
<sequence>MNYKKVLKTARWLAPLIADDTPAALRGLPMIYAIPGGTGAPDN</sequence>
<dbReference type="EMBL" id="JAWHXQ010000006">
    <property type="protein sequence ID" value="MDV0611372.1"/>
    <property type="molecule type" value="Genomic_DNA"/>
</dbReference>
<proteinExistence type="predicted"/>
<dbReference type="RefSeq" id="WP_023318188.1">
    <property type="nucleotide sequence ID" value="NZ_BGLT01000018.1"/>
</dbReference>
<accession>A0AAE4MQS9</accession>
<evidence type="ECO:0000313" key="2">
    <source>
        <dbReference type="Proteomes" id="UP001187239"/>
    </source>
</evidence>
<organism evidence="1 2">
    <name type="scientific">Klebsiella quasipneumoniae subsp. similipneumoniae</name>
    <dbReference type="NCBI Taxonomy" id="1463164"/>
    <lineage>
        <taxon>Bacteria</taxon>
        <taxon>Pseudomonadati</taxon>
        <taxon>Pseudomonadota</taxon>
        <taxon>Gammaproteobacteria</taxon>
        <taxon>Enterobacterales</taxon>
        <taxon>Enterobacteriaceae</taxon>
        <taxon>Klebsiella/Raoultella group</taxon>
        <taxon>Klebsiella</taxon>
        <taxon>Klebsiella pneumoniae complex</taxon>
    </lineage>
</organism>
<name>A0AAE4MQS9_9ENTR</name>
<evidence type="ECO:0000313" key="1">
    <source>
        <dbReference type="EMBL" id="MDV0611372.1"/>
    </source>
</evidence>
<protein>
    <submittedName>
        <fullName evidence="1">Uncharacterized protein</fullName>
    </submittedName>
</protein>
<dbReference type="Proteomes" id="UP001187239">
    <property type="component" value="Unassembled WGS sequence"/>
</dbReference>
<gene>
    <name evidence="1" type="ORF">RZO73_12625</name>
</gene>